<gene>
    <name evidence="2" type="ORF">AYI70_g11156</name>
</gene>
<dbReference type="Pfam" id="PF25431">
    <property type="entry name" value="zf-C17orf113"/>
    <property type="match status" value="1"/>
</dbReference>
<evidence type="ECO:0000259" key="1">
    <source>
        <dbReference type="SMART" id="SM00597"/>
    </source>
</evidence>
<dbReference type="OrthoDB" id="5599186at2759"/>
<evidence type="ECO:0000313" key="2">
    <source>
        <dbReference type="EMBL" id="OMJ09041.1"/>
    </source>
</evidence>
<comment type="caution">
    <text evidence="2">The sequence shown here is derived from an EMBL/GenBank/DDBJ whole genome shotgun (WGS) entry which is preliminary data.</text>
</comment>
<name>A0A1R1X355_9FUNG</name>
<dbReference type="InterPro" id="IPR057456">
    <property type="entry name" value="Znf_C17orf113"/>
</dbReference>
<dbReference type="SMART" id="SM00597">
    <property type="entry name" value="ZnF_TTF"/>
    <property type="match status" value="1"/>
</dbReference>
<dbReference type="AlphaFoldDB" id="A0A1R1X355"/>
<reference evidence="2 3" key="1">
    <citation type="submission" date="2017-01" db="EMBL/GenBank/DDBJ databases">
        <authorList>
            <person name="Mah S.A."/>
            <person name="Swanson W.J."/>
            <person name="Moy G.W."/>
            <person name="Vacquier V.D."/>
        </authorList>
    </citation>
    <scope>NUCLEOTIDE SEQUENCE [LARGE SCALE GENOMIC DNA]</scope>
    <source>
        <strain evidence="2 3">GSMNP</strain>
    </source>
</reference>
<dbReference type="Proteomes" id="UP000187283">
    <property type="component" value="Unassembled WGS sequence"/>
</dbReference>
<sequence length="247" mass="28097">MNEANYKKDLNTDNVATSFIVASSYTVANSPCGSDMPSDAESKHSSAKVSTSIKKKAVRKFKHSWTHSFPWLIYLPDLNVLKCRLCEQANRSNQFATNGSKNFKTSAFIDHEKSKDHQNCSSNNNNSNDLRFKSYEQKKSSGENIQNSTADNSIQPQILHSIPLNNDRNNPPIVNTQNDKSYPVTMNGLVNYIDSNNNNTDNKLNYPTQILNSRSQNIPNFTYFGKYCYNTDQNLRNFNFEGNYLVF</sequence>
<organism evidence="2 3">
    <name type="scientific">Smittium culicis</name>
    <dbReference type="NCBI Taxonomy" id="133412"/>
    <lineage>
        <taxon>Eukaryota</taxon>
        <taxon>Fungi</taxon>
        <taxon>Fungi incertae sedis</taxon>
        <taxon>Zoopagomycota</taxon>
        <taxon>Kickxellomycotina</taxon>
        <taxon>Harpellomycetes</taxon>
        <taxon>Harpellales</taxon>
        <taxon>Legeriomycetaceae</taxon>
        <taxon>Smittium</taxon>
    </lineage>
</organism>
<dbReference type="STRING" id="133412.A0A1R1X355"/>
<dbReference type="EMBL" id="LSSN01005594">
    <property type="protein sequence ID" value="OMJ09041.1"/>
    <property type="molecule type" value="Genomic_DNA"/>
</dbReference>
<proteinExistence type="predicted"/>
<feature type="domain" description="TTF-type" evidence="1">
    <location>
        <begin position="57"/>
        <end position="137"/>
    </location>
</feature>
<keyword evidence="3" id="KW-1185">Reference proteome</keyword>
<evidence type="ECO:0000313" key="3">
    <source>
        <dbReference type="Proteomes" id="UP000187283"/>
    </source>
</evidence>
<dbReference type="InterPro" id="IPR006580">
    <property type="entry name" value="Znf_TTF"/>
</dbReference>
<accession>A0A1R1X355</accession>
<protein>
    <recommendedName>
        <fullName evidence="1">TTF-type domain-containing protein</fullName>
    </recommendedName>
</protein>